<evidence type="ECO:0000256" key="3">
    <source>
        <dbReference type="ARBA" id="ARBA00022475"/>
    </source>
</evidence>
<evidence type="ECO:0000259" key="9">
    <source>
        <dbReference type="Pfam" id="PF00361"/>
    </source>
</evidence>
<comment type="subcellular location">
    <subcellularLocation>
        <location evidence="7">Cell membrane</location>
        <topology evidence="7">Multi-pass membrane protein</topology>
    </subcellularLocation>
    <subcellularLocation>
        <location evidence="1">Endomembrane system</location>
        <topology evidence="1">Multi-pass membrane protein</topology>
    </subcellularLocation>
    <subcellularLocation>
        <location evidence="8">Membrane</location>
        <topology evidence="8">Multi-pass membrane protein</topology>
    </subcellularLocation>
</comment>
<dbReference type="RefSeq" id="WP_108621751.1">
    <property type="nucleotide sequence ID" value="NZ_CP028901.1"/>
</dbReference>
<feature type="transmembrane region" description="Helical" evidence="7">
    <location>
        <begin position="136"/>
        <end position="154"/>
    </location>
</feature>
<dbReference type="GO" id="GO:0042773">
    <property type="term" value="P:ATP synthesis coupled electron transport"/>
    <property type="evidence" value="ECO:0007669"/>
    <property type="project" value="InterPro"/>
</dbReference>
<dbReference type="HAMAP" id="MF_00862">
    <property type="entry name" value="DabB"/>
    <property type="match status" value="1"/>
</dbReference>
<evidence type="ECO:0000256" key="1">
    <source>
        <dbReference type="ARBA" id="ARBA00004127"/>
    </source>
</evidence>
<dbReference type="KEGG" id="boz:DBV39_12160"/>
<feature type="transmembrane region" description="Helical" evidence="7">
    <location>
        <begin position="6"/>
        <end position="25"/>
    </location>
</feature>
<dbReference type="GO" id="GO:0012505">
    <property type="term" value="C:endomembrane system"/>
    <property type="evidence" value="ECO:0007669"/>
    <property type="project" value="UniProtKB-SubCell"/>
</dbReference>
<feature type="transmembrane region" description="Helical" evidence="7">
    <location>
        <begin position="395"/>
        <end position="412"/>
    </location>
</feature>
<sequence length="542" mass="59564">MSFTIALVSGLALFVPSVLILYAIALTARQATDSSAHAAWKKFRRLTAITALASLIAAVAVWVAHPGTDPVWIIQDWLGLTRFSVIFALLVQGLGLVISTFSARYLEGEHRQIYYITWLACVLGSVQVLIFAQHWIILITAWSAVGLSMQKLLCFYPDRPFALLAARKKQLADRIADLLLILAAGLIWFEVGQGSLAALESHLAAGSAGLTLQIGSILLVVAILIRTALLPAHGWLTQVMEAPTPVSALLHAGVVNLGGFVLIQLAPLLDSVIWARWILIVMGLATTLLAGLVILTRVSIKVRLAWSTIAQMGFMVLECGLGLYTLAALHLIGHSLYKAHAFLRASSTVQDTRVRRMHQPVQYTWPNLVAAPALALLITIPMISLPVQSTGATGLPIWWAVLLAMAWSPLFWQGRQPANLHRFSFRIHLWKLASTFALIVMLSLIIRITHLVPLGVTDSPAPIAGWVSALAMSAFYAVLVCMQVCPARLETLRRWSYAGFYVDELYTRMTLRLWPGQWMPDQSNRRTASRLWMAGGDRPTMP</sequence>
<keyword evidence="11" id="KW-1185">Reference proteome</keyword>
<dbReference type="GO" id="GO:0003954">
    <property type="term" value="F:NADH dehydrogenase activity"/>
    <property type="evidence" value="ECO:0007669"/>
    <property type="project" value="TreeGrafter"/>
</dbReference>
<feature type="transmembrane region" description="Helical" evidence="7">
    <location>
        <begin position="175"/>
        <end position="191"/>
    </location>
</feature>
<name>A0A2R4XKL5_9BURK</name>
<feature type="transmembrane region" description="Helical" evidence="7">
    <location>
        <begin position="463"/>
        <end position="485"/>
    </location>
</feature>
<dbReference type="GO" id="GO:0015990">
    <property type="term" value="P:electron transport coupled proton transport"/>
    <property type="evidence" value="ECO:0007669"/>
    <property type="project" value="TreeGrafter"/>
</dbReference>
<dbReference type="OrthoDB" id="9811798at2"/>
<keyword evidence="4 7" id="KW-0812">Transmembrane</keyword>
<dbReference type="GO" id="GO:0005886">
    <property type="term" value="C:plasma membrane"/>
    <property type="evidence" value="ECO:0007669"/>
    <property type="project" value="UniProtKB-SubCell"/>
</dbReference>
<accession>A0A2R4XKL5</accession>
<dbReference type="PANTHER" id="PTHR42829">
    <property type="entry name" value="NADH-UBIQUINONE OXIDOREDUCTASE CHAIN 5"/>
    <property type="match status" value="1"/>
</dbReference>
<keyword evidence="5 7" id="KW-1133">Transmembrane helix</keyword>
<gene>
    <name evidence="7" type="primary">dabB</name>
    <name evidence="10" type="ORF">DBV39_12160</name>
</gene>
<dbReference type="AlphaFoldDB" id="A0A2R4XKL5"/>
<dbReference type="PRINTS" id="PR01434">
    <property type="entry name" value="NADHDHGNASE5"/>
</dbReference>
<dbReference type="Pfam" id="PF00361">
    <property type="entry name" value="Proton_antipo_M"/>
    <property type="match status" value="1"/>
</dbReference>
<feature type="transmembrane region" description="Helical" evidence="7">
    <location>
        <begin position="363"/>
        <end position="383"/>
    </location>
</feature>
<reference evidence="10 11" key="1">
    <citation type="submission" date="2018-04" db="EMBL/GenBank/DDBJ databases">
        <title>Bordetella sp. HZ20 isolated from seawater.</title>
        <authorList>
            <person name="Sun C."/>
        </authorList>
    </citation>
    <scope>NUCLEOTIDE SEQUENCE [LARGE SCALE GENOMIC DNA]</scope>
    <source>
        <strain evidence="10 11">HZ20</strain>
    </source>
</reference>
<comment type="subunit">
    <text evidence="7">Forms a complex with DabA.</text>
</comment>
<dbReference type="Proteomes" id="UP000244571">
    <property type="component" value="Chromosome"/>
</dbReference>
<evidence type="ECO:0000256" key="2">
    <source>
        <dbReference type="ARBA" id="ARBA00022448"/>
    </source>
</evidence>
<feature type="transmembrane region" description="Helical" evidence="7">
    <location>
        <begin position="432"/>
        <end position="451"/>
    </location>
</feature>
<feature type="domain" description="NADH:quinone oxidoreductase/Mrp antiporter transmembrane" evidence="9">
    <location>
        <begin position="132"/>
        <end position="385"/>
    </location>
</feature>
<dbReference type="GO" id="GO:0008137">
    <property type="term" value="F:NADH dehydrogenase (ubiquinone) activity"/>
    <property type="evidence" value="ECO:0007669"/>
    <property type="project" value="InterPro"/>
</dbReference>
<protein>
    <recommendedName>
        <fullName evidence="7">Probable inorganic carbon transporter subunit DabB</fullName>
    </recommendedName>
</protein>
<dbReference type="InterPro" id="IPR046396">
    <property type="entry name" value="Transporter_DabB"/>
</dbReference>
<dbReference type="InterPro" id="IPR001750">
    <property type="entry name" value="ND/Mrp_TM"/>
</dbReference>
<proteinExistence type="inferred from homology"/>
<comment type="function">
    <text evidence="7">Part of an energy-coupled inorganic carbon pump.</text>
</comment>
<keyword evidence="3 7" id="KW-1003">Cell membrane</keyword>
<feature type="transmembrane region" description="Helical" evidence="7">
    <location>
        <begin position="203"/>
        <end position="225"/>
    </location>
</feature>
<evidence type="ECO:0000256" key="7">
    <source>
        <dbReference type="HAMAP-Rule" id="MF_00862"/>
    </source>
</evidence>
<evidence type="ECO:0000313" key="10">
    <source>
        <dbReference type="EMBL" id="AWB34335.1"/>
    </source>
</evidence>
<feature type="transmembrane region" description="Helical" evidence="7">
    <location>
        <begin position="46"/>
        <end position="65"/>
    </location>
</feature>
<organism evidence="10 11">
    <name type="scientific">Orrella marina</name>
    <dbReference type="NCBI Taxonomy" id="2163011"/>
    <lineage>
        <taxon>Bacteria</taxon>
        <taxon>Pseudomonadati</taxon>
        <taxon>Pseudomonadota</taxon>
        <taxon>Betaproteobacteria</taxon>
        <taxon>Burkholderiales</taxon>
        <taxon>Alcaligenaceae</taxon>
        <taxon>Orrella</taxon>
    </lineage>
</organism>
<dbReference type="PANTHER" id="PTHR42829:SF1">
    <property type="entry name" value="INORGANIC CARBON TRANSPORTER SUBUNIT DABB-RELATED"/>
    <property type="match status" value="1"/>
</dbReference>
<evidence type="ECO:0000256" key="4">
    <source>
        <dbReference type="ARBA" id="ARBA00022692"/>
    </source>
</evidence>
<feature type="transmembrane region" description="Helical" evidence="7">
    <location>
        <begin position="246"/>
        <end position="267"/>
    </location>
</feature>
<evidence type="ECO:0000256" key="8">
    <source>
        <dbReference type="RuleBase" id="RU000320"/>
    </source>
</evidence>
<keyword evidence="2 7" id="KW-0813">Transport</keyword>
<keyword evidence="6 7" id="KW-0472">Membrane</keyword>
<evidence type="ECO:0000313" key="11">
    <source>
        <dbReference type="Proteomes" id="UP000244571"/>
    </source>
</evidence>
<dbReference type="EMBL" id="CP028901">
    <property type="protein sequence ID" value="AWB34335.1"/>
    <property type="molecule type" value="Genomic_DNA"/>
</dbReference>
<feature type="transmembrane region" description="Helical" evidence="7">
    <location>
        <begin position="273"/>
        <end position="295"/>
    </location>
</feature>
<evidence type="ECO:0000256" key="6">
    <source>
        <dbReference type="ARBA" id="ARBA00023136"/>
    </source>
</evidence>
<evidence type="ECO:0000256" key="5">
    <source>
        <dbReference type="ARBA" id="ARBA00022989"/>
    </source>
</evidence>
<feature type="transmembrane region" description="Helical" evidence="7">
    <location>
        <begin position="113"/>
        <end position="130"/>
    </location>
</feature>
<comment type="similarity">
    <text evidence="7">Belongs to the inorganic carbon transporter (TC 9.A.2) DabB family.</text>
</comment>
<feature type="transmembrane region" description="Helical" evidence="7">
    <location>
        <begin position="85"/>
        <end position="106"/>
    </location>
</feature>
<dbReference type="InterPro" id="IPR003945">
    <property type="entry name" value="NU5C-like"/>
</dbReference>
<dbReference type="NCBIfam" id="NF006029">
    <property type="entry name" value="PRK08168.1"/>
    <property type="match status" value="1"/>
</dbReference>